<dbReference type="InterPro" id="IPR005754">
    <property type="entry name" value="Sortase"/>
</dbReference>
<proteinExistence type="predicted"/>
<accession>A0ABW6F634</accession>
<sequence length="199" mass="20875">MLAVLIVIRLDRDTGPADFGAPLPTQEVPAASGPSVASPAPSPEASKGADVQPRLLQIPRLGVNARIDPVGVAPDGETEVPEDARRVGWYRFGPAPGSSEGSAVIVGHVDSRTQGLGVLAKLDDVRADDRVAVRASDGSSTRYRIVSRRTVPKDELADSGVFRRDGSPALTLITCTGPFLKDRGGYQDNLVITAVPETS</sequence>
<dbReference type="RefSeq" id="WP_382775894.1">
    <property type="nucleotide sequence ID" value="NZ_JBHXKZ010000023.1"/>
</dbReference>
<comment type="caution">
    <text evidence="3">The sequence shown here is derived from an EMBL/GenBank/DDBJ whole genome shotgun (WGS) entry which is preliminary data.</text>
</comment>
<dbReference type="InterPro" id="IPR042001">
    <property type="entry name" value="Sortase_F"/>
</dbReference>
<evidence type="ECO:0000313" key="3">
    <source>
        <dbReference type="EMBL" id="MFD4825838.1"/>
    </source>
</evidence>
<name>A0ABW6F634_9ACTN</name>
<dbReference type="Pfam" id="PF04203">
    <property type="entry name" value="Sortase"/>
    <property type="match status" value="1"/>
</dbReference>
<evidence type="ECO:0000313" key="4">
    <source>
        <dbReference type="Proteomes" id="UP001598352"/>
    </source>
</evidence>
<feature type="region of interest" description="Disordered" evidence="2">
    <location>
        <begin position="16"/>
        <end position="51"/>
    </location>
</feature>
<dbReference type="Proteomes" id="UP001598352">
    <property type="component" value="Unassembled WGS sequence"/>
</dbReference>
<reference evidence="3 4" key="1">
    <citation type="submission" date="2024-09" db="EMBL/GenBank/DDBJ databases">
        <title>The Natural Products Discovery Center: Release of the First 8490 Sequenced Strains for Exploring Actinobacteria Biosynthetic Diversity.</title>
        <authorList>
            <person name="Kalkreuter E."/>
            <person name="Kautsar S.A."/>
            <person name="Yang D."/>
            <person name="Bader C.D."/>
            <person name="Teijaro C.N."/>
            <person name="Fluegel L."/>
            <person name="Davis C.M."/>
            <person name="Simpson J.R."/>
            <person name="Lauterbach L."/>
            <person name="Steele A.D."/>
            <person name="Gui C."/>
            <person name="Meng S."/>
            <person name="Li G."/>
            <person name="Viehrig K."/>
            <person name="Ye F."/>
            <person name="Su P."/>
            <person name="Kiefer A.F."/>
            <person name="Nichols A."/>
            <person name="Cepeda A.J."/>
            <person name="Yan W."/>
            <person name="Fan B."/>
            <person name="Jiang Y."/>
            <person name="Adhikari A."/>
            <person name="Zheng C.-J."/>
            <person name="Schuster L."/>
            <person name="Cowan T.M."/>
            <person name="Smanski M.J."/>
            <person name="Chevrette M.G."/>
            <person name="De Carvalho L.P.S."/>
            <person name="Shen B."/>
        </authorList>
    </citation>
    <scope>NUCLEOTIDE SEQUENCE [LARGE SCALE GENOMIC DNA]</scope>
    <source>
        <strain evidence="3 4">NPDC058428</strain>
    </source>
</reference>
<keyword evidence="4" id="KW-1185">Reference proteome</keyword>
<dbReference type="EMBL" id="JBHXKZ010000023">
    <property type="protein sequence ID" value="MFD4825838.1"/>
    <property type="molecule type" value="Genomic_DNA"/>
</dbReference>
<dbReference type="CDD" id="cd05829">
    <property type="entry name" value="Sortase_F"/>
    <property type="match status" value="1"/>
</dbReference>
<protein>
    <submittedName>
        <fullName evidence="3">Class F sortase</fullName>
    </submittedName>
</protein>
<dbReference type="SUPFAM" id="SSF63817">
    <property type="entry name" value="Sortase"/>
    <property type="match status" value="1"/>
</dbReference>
<keyword evidence="1" id="KW-0378">Hydrolase</keyword>
<dbReference type="Gene3D" id="2.40.260.10">
    <property type="entry name" value="Sortase"/>
    <property type="match status" value="1"/>
</dbReference>
<feature type="compositionally biased region" description="Low complexity" evidence="2">
    <location>
        <begin position="27"/>
        <end position="46"/>
    </location>
</feature>
<organism evidence="3 4">
    <name type="scientific">Streptomyces rubiginosohelvolus</name>
    <dbReference type="NCBI Taxonomy" id="67362"/>
    <lineage>
        <taxon>Bacteria</taxon>
        <taxon>Bacillati</taxon>
        <taxon>Actinomycetota</taxon>
        <taxon>Actinomycetes</taxon>
        <taxon>Kitasatosporales</taxon>
        <taxon>Streptomycetaceae</taxon>
        <taxon>Streptomyces</taxon>
    </lineage>
</organism>
<evidence type="ECO:0000256" key="2">
    <source>
        <dbReference type="SAM" id="MobiDB-lite"/>
    </source>
</evidence>
<evidence type="ECO:0000256" key="1">
    <source>
        <dbReference type="ARBA" id="ARBA00022801"/>
    </source>
</evidence>
<dbReference type="InterPro" id="IPR023365">
    <property type="entry name" value="Sortase_dom-sf"/>
</dbReference>
<gene>
    <name evidence="3" type="ORF">ACFWOQ_25035</name>
</gene>